<proteinExistence type="predicted"/>
<evidence type="ECO:0000313" key="2">
    <source>
        <dbReference type="Proteomes" id="UP000299102"/>
    </source>
</evidence>
<organism evidence="1 2">
    <name type="scientific">Eumeta variegata</name>
    <name type="common">Bagworm moth</name>
    <name type="synonym">Eumeta japonica</name>
    <dbReference type="NCBI Taxonomy" id="151549"/>
    <lineage>
        <taxon>Eukaryota</taxon>
        <taxon>Metazoa</taxon>
        <taxon>Ecdysozoa</taxon>
        <taxon>Arthropoda</taxon>
        <taxon>Hexapoda</taxon>
        <taxon>Insecta</taxon>
        <taxon>Pterygota</taxon>
        <taxon>Neoptera</taxon>
        <taxon>Endopterygota</taxon>
        <taxon>Lepidoptera</taxon>
        <taxon>Glossata</taxon>
        <taxon>Ditrysia</taxon>
        <taxon>Tineoidea</taxon>
        <taxon>Psychidae</taxon>
        <taxon>Oiketicinae</taxon>
        <taxon>Eumeta</taxon>
    </lineage>
</organism>
<name>A0A4C1YBS3_EUMVA</name>
<sequence length="78" mass="8571">MRLARGLVRGRARAAANRRPHCAANWHACRRCPPLSRGYIAAKVKVYPSRSRCGDRVRGRDAAAAVTSWPADRCARAA</sequence>
<evidence type="ECO:0000313" key="1">
    <source>
        <dbReference type="EMBL" id="GBP73448.1"/>
    </source>
</evidence>
<dbReference type="AlphaFoldDB" id="A0A4C1YBS3"/>
<comment type="caution">
    <text evidence="1">The sequence shown here is derived from an EMBL/GenBank/DDBJ whole genome shotgun (WGS) entry which is preliminary data.</text>
</comment>
<gene>
    <name evidence="1" type="ORF">EVAR_56926_1</name>
</gene>
<protein>
    <submittedName>
        <fullName evidence="1">Uncharacterized protein</fullName>
    </submittedName>
</protein>
<dbReference type="Proteomes" id="UP000299102">
    <property type="component" value="Unassembled WGS sequence"/>
</dbReference>
<accession>A0A4C1YBS3</accession>
<dbReference type="EMBL" id="BGZK01001173">
    <property type="protein sequence ID" value="GBP73448.1"/>
    <property type="molecule type" value="Genomic_DNA"/>
</dbReference>
<reference evidence="1 2" key="1">
    <citation type="journal article" date="2019" name="Commun. Biol.">
        <title>The bagworm genome reveals a unique fibroin gene that provides high tensile strength.</title>
        <authorList>
            <person name="Kono N."/>
            <person name="Nakamura H."/>
            <person name="Ohtoshi R."/>
            <person name="Tomita M."/>
            <person name="Numata K."/>
            <person name="Arakawa K."/>
        </authorList>
    </citation>
    <scope>NUCLEOTIDE SEQUENCE [LARGE SCALE GENOMIC DNA]</scope>
</reference>
<keyword evidence="2" id="KW-1185">Reference proteome</keyword>